<evidence type="ECO:0000256" key="7">
    <source>
        <dbReference type="ARBA" id="ARBA00023136"/>
    </source>
</evidence>
<dbReference type="Pfam" id="PF00528">
    <property type="entry name" value="BPD_transp_1"/>
    <property type="match status" value="1"/>
</dbReference>
<reference evidence="11" key="1">
    <citation type="submission" date="2011-01" db="EMBL/GenBank/DDBJ databases">
        <title>Complete sequence of chromosome of Rahnella sp. Y9602.</title>
        <authorList>
            <consortium name="US DOE Joint Genome Institute"/>
            <person name="Lucas S."/>
            <person name="Copeland A."/>
            <person name="Lapidus A."/>
            <person name="Cheng J.-F."/>
            <person name="Goodwin L."/>
            <person name="Pitluck S."/>
            <person name="Lu M."/>
            <person name="Detter J.C."/>
            <person name="Han C."/>
            <person name="Tapia R."/>
            <person name="Land M."/>
            <person name="Hauser L."/>
            <person name="Kyrpides N."/>
            <person name="Ivanova N."/>
            <person name="Ovchinnikova G."/>
            <person name="Pagani I."/>
            <person name="Sobecky P.A."/>
            <person name="Martinez R.J."/>
            <person name="Woyke T."/>
        </authorList>
    </citation>
    <scope>NUCLEOTIDE SEQUENCE [LARGE SCALE GENOMIC DNA]</scope>
    <source>
        <strain evidence="11">Y9602</strain>
    </source>
</reference>
<evidence type="ECO:0000256" key="3">
    <source>
        <dbReference type="ARBA" id="ARBA00022475"/>
    </source>
</evidence>
<dbReference type="InterPro" id="IPR035906">
    <property type="entry name" value="MetI-like_sf"/>
</dbReference>
<accession>A0A0H3FLA5</accession>
<dbReference type="Proteomes" id="UP000007257">
    <property type="component" value="Chromosome"/>
</dbReference>
<dbReference type="GO" id="GO:0005886">
    <property type="term" value="C:plasma membrane"/>
    <property type="evidence" value="ECO:0007669"/>
    <property type="project" value="UniProtKB-SubCell"/>
</dbReference>
<organism evidence="10 11">
    <name type="scientific">Rahnella sp. (strain Y9602)</name>
    <dbReference type="NCBI Taxonomy" id="2703885"/>
    <lineage>
        <taxon>Bacteria</taxon>
        <taxon>Pseudomonadati</taxon>
        <taxon>Pseudomonadota</taxon>
        <taxon>Gammaproteobacteria</taxon>
        <taxon>Enterobacterales</taxon>
        <taxon>Yersiniaceae</taxon>
        <taxon>Rahnella</taxon>
    </lineage>
</organism>
<evidence type="ECO:0000313" key="11">
    <source>
        <dbReference type="Proteomes" id="UP000007257"/>
    </source>
</evidence>
<dbReference type="SUPFAM" id="SSF161098">
    <property type="entry name" value="MetI-like"/>
    <property type="match status" value="1"/>
</dbReference>
<feature type="transmembrane region" description="Helical" evidence="8">
    <location>
        <begin position="129"/>
        <end position="150"/>
    </location>
</feature>
<dbReference type="Gene3D" id="1.10.3720.10">
    <property type="entry name" value="MetI-like"/>
    <property type="match status" value="1"/>
</dbReference>
<evidence type="ECO:0000256" key="5">
    <source>
        <dbReference type="ARBA" id="ARBA00022692"/>
    </source>
</evidence>
<dbReference type="OrthoDB" id="9815445at2"/>
<keyword evidence="5 8" id="KW-0812">Transmembrane</keyword>
<evidence type="ECO:0000256" key="1">
    <source>
        <dbReference type="ARBA" id="ARBA00004429"/>
    </source>
</evidence>
<feature type="transmembrane region" description="Helical" evidence="8">
    <location>
        <begin position="156"/>
        <end position="176"/>
    </location>
</feature>
<evidence type="ECO:0000256" key="8">
    <source>
        <dbReference type="RuleBase" id="RU363032"/>
    </source>
</evidence>
<name>A0A0H3FLA5_RAHSY</name>
<dbReference type="PANTHER" id="PTHR43744">
    <property type="entry name" value="ABC TRANSPORTER PERMEASE PROTEIN MG189-RELATED-RELATED"/>
    <property type="match status" value="1"/>
</dbReference>
<keyword evidence="7 8" id="KW-0472">Membrane</keyword>
<feature type="transmembrane region" description="Helical" evidence="8">
    <location>
        <begin position="95"/>
        <end position="117"/>
    </location>
</feature>
<evidence type="ECO:0000256" key="2">
    <source>
        <dbReference type="ARBA" id="ARBA00022448"/>
    </source>
</evidence>
<dbReference type="KEGG" id="rah:Rahaq_4215"/>
<comment type="similarity">
    <text evidence="8">Belongs to the binding-protein-dependent transport system permease family.</text>
</comment>
<evidence type="ECO:0000256" key="4">
    <source>
        <dbReference type="ARBA" id="ARBA00022519"/>
    </source>
</evidence>
<dbReference type="CDD" id="cd06261">
    <property type="entry name" value="TM_PBP2"/>
    <property type="match status" value="1"/>
</dbReference>
<evidence type="ECO:0000313" key="10">
    <source>
        <dbReference type="EMBL" id="ADW75803.1"/>
    </source>
</evidence>
<dbReference type="eggNOG" id="COG0395">
    <property type="taxonomic scope" value="Bacteria"/>
</dbReference>
<feature type="transmembrane region" description="Helical" evidence="8">
    <location>
        <begin position="27"/>
        <end position="45"/>
    </location>
</feature>
<keyword evidence="6 8" id="KW-1133">Transmembrane helix</keyword>
<dbReference type="GO" id="GO:0055085">
    <property type="term" value="P:transmembrane transport"/>
    <property type="evidence" value="ECO:0007669"/>
    <property type="project" value="InterPro"/>
</dbReference>
<protein>
    <submittedName>
        <fullName evidence="10">Binding-protein-dependent transport systems inner membrane component</fullName>
    </submittedName>
</protein>
<feature type="transmembrane region" description="Helical" evidence="8">
    <location>
        <begin position="255"/>
        <end position="280"/>
    </location>
</feature>
<dbReference type="PROSITE" id="PS50928">
    <property type="entry name" value="ABC_TM1"/>
    <property type="match status" value="1"/>
</dbReference>
<reference evidence="10 11" key="2">
    <citation type="journal article" date="2012" name="J. Bacteriol.">
        <title>Complete Genome Sequence of Rahnella sp. Strain Y9602, a Gammaproteobacterium Isolate from Metal- and Radionuclide-Contaminated Soil.</title>
        <authorList>
            <person name="Martinez R.J."/>
            <person name="Bruce D."/>
            <person name="Detter C."/>
            <person name="Goodwin L.A."/>
            <person name="Han J."/>
            <person name="Han C.S."/>
            <person name="Held B."/>
            <person name="Land M.L."/>
            <person name="Mikhailova N."/>
            <person name="Nolan M."/>
            <person name="Pennacchio L."/>
            <person name="Pitluck S."/>
            <person name="Tapia R."/>
            <person name="Woyke T."/>
            <person name="Sobecky P.A."/>
        </authorList>
    </citation>
    <scope>NUCLEOTIDE SEQUENCE [LARGE SCALE GENOMIC DNA]</scope>
    <source>
        <strain evidence="10 11">Y9602</strain>
    </source>
</reference>
<keyword evidence="3" id="KW-1003">Cell membrane</keyword>
<proteinExistence type="inferred from homology"/>
<gene>
    <name evidence="10" type="ordered locus">Rahaq_4215</name>
</gene>
<dbReference type="PANTHER" id="PTHR43744:SF12">
    <property type="entry name" value="ABC TRANSPORTER PERMEASE PROTEIN MG189-RELATED"/>
    <property type="match status" value="1"/>
</dbReference>
<dbReference type="EMBL" id="CP002505">
    <property type="protein sequence ID" value="ADW75803.1"/>
    <property type="molecule type" value="Genomic_DNA"/>
</dbReference>
<sequence>MMKTQSAETGAVAPVQKFLLKQTISSVAIHLLMFALAITWLYPYLWMLIGSFKNTADIYTTSLFSGPLSFDNYIFLFDGTGKAEKPFLRTLFNSIFITLTITVCVTLSSCLIGYALAKMEFKGRDIFKNLLILQMVFPAFMFIIPHFVLMRELGMINSYGALILPFVMNGWGIFMISQSFKGTPNDYIHAARLDHAGLIKILLHVMLPLNKSILAIVAIFTFTSAWDNFLWPLIVMQDANKMPLSVLLATFSKSYGIYVGPVLAGSVVQTLPIVVLFILFRKHFLEGMSLSLK</sequence>
<keyword evidence="4" id="KW-0997">Cell inner membrane</keyword>
<feature type="domain" description="ABC transmembrane type-1" evidence="9">
    <location>
        <begin position="91"/>
        <end position="280"/>
    </location>
</feature>
<comment type="subcellular location">
    <subcellularLocation>
        <location evidence="1">Cell inner membrane</location>
        <topology evidence="1">Multi-pass membrane protein</topology>
    </subcellularLocation>
    <subcellularLocation>
        <location evidence="8">Cell membrane</location>
        <topology evidence="8">Multi-pass membrane protein</topology>
    </subcellularLocation>
</comment>
<dbReference type="InterPro" id="IPR000515">
    <property type="entry name" value="MetI-like"/>
</dbReference>
<keyword evidence="2 8" id="KW-0813">Transport</keyword>
<dbReference type="HOGENOM" id="CLU_016047_1_1_6"/>
<dbReference type="AlphaFoldDB" id="A0A0H3FLA5"/>
<evidence type="ECO:0000256" key="6">
    <source>
        <dbReference type="ARBA" id="ARBA00022989"/>
    </source>
</evidence>
<evidence type="ECO:0000259" key="9">
    <source>
        <dbReference type="PROSITE" id="PS50928"/>
    </source>
</evidence>